<sequence>MTLNNLVGNDIRALRKSRGATIKELSATLGRSVGWLSQVERGQATPSITDIAAIANNFGVNISFFFRSANRDPDEQGIVLRAADRIPIGSSESGLIEELLSPTLGGTFEMIKSTFAPRSSSDGLRAARQSEDGGVLISGQLTLEIDDLTLALEAGDSFQFTSRTYSWRNNHDTPAVAVWVISPPVY</sequence>
<dbReference type="EMBL" id="BNAB01000014">
    <property type="protein sequence ID" value="GHE03823.1"/>
    <property type="molecule type" value="Genomic_DNA"/>
</dbReference>
<evidence type="ECO:0000313" key="5">
    <source>
        <dbReference type="Proteomes" id="UP000199541"/>
    </source>
</evidence>
<keyword evidence="5" id="KW-1185">Reference proteome</keyword>
<evidence type="ECO:0000313" key="6">
    <source>
        <dbReference type="Proteomes" id="UP000634647"/>
    </source>
</evidence>
<dbReference type="EMBL" id="FNOB01000014">
    <property type="protein sequence ID" value="SDX37060.1"/>
    <property type="molecule type" value="Genomic_DNA"/>
</dbReference>
<dbReference type="InterPro" id="IPR013096">
    <property type="entry name" value="Cupin_2"/>
</dbReference>
<evidence type="ECO:0000313" key="3">
    <source>
        <dbReference type="EMBL" id="GHE03823.1"/>
    </source>
</evidence>
<accession>A0AAN4UT72</accession>
<protein>
    <submittedName>
        <fullName evidence="4">Transcriptional regulator, XRE family with cupin sensor</fullName>
    </submittedName>
    <submittedName>
        <fullName evidence="3">XRE family transcriptional regulator</fullName>
    </submittedName>
</protein>
<name>A0AAN4UT72_9RHOB</name>
<reference evidence="3" key="1">
    <citation type="journal article" date="2014" name="Int. J. Syst. Evol. Microbiol.">
        <title>Complete genome sequence of Corynebacterium casei LMG S-19264T (=DSM 44701T), isolated from a smear-ripened cheese.</title>
        <authorList>
            <consortium name="US DOE Joint Genome Institute (JGI-PGF)"/>
            <person name="Walter F."/>
            <person name="Albersmeier A."/>
            <person name="Kalinowski J."/>
            <person name="Ruckert C."/>
        </authorList>
    </citation>
    <scope>NUCLEOTIDE SEQUENCE</scope>
    <source>
        <strain evidence="3">CGMCC 1.10859</strain>
    </source>
</reference>
<dbReference type="InterPro" id="IPR011051">
    <property type="entry name" value="RmlC_Cupin_sf"/>
</dbReference>
<dbReference type="PROSITE" id="PS50943">
    <property type="entry name" value="HTH_CROC1"/>
    <property type="match status" value="1"/>
</dbReference>
<dbReference type="RefSeq" id="WP_244521029.1">
    <property type="nucleotide sequence ID" value="NZ_BNAB01000014.1"/>
</dbReference>
<dbReference type="InterPro" id="IPR001387">
    <property type="entry name" value="Cro/C1-type_HTH"/>
</dbReference>
<evidence type="ECO:0000259" key="2">
    <source>
        <dbReference type="PROSITE" id="PS50943"/>
    </source>
</evidence>
<reference evidence="4 5" key="2">
    <citation type="submission" date="2016-10" db="EMBL/GenBank/DDBJ databases">
        <authorList>
            <person name="Varghese N."/>
            <person name="Submissions S."/>
        </authorList>
    </citation>
    <scope>NUCLEOTIDE SEQUENCE [LARGE SCALE GENOMIC DNA]</scope>
    <source>
        <strain evidence="4 5">DSM 24802</strain>
    </source>
</reference>
<organism evidence="3 6">
    <name type="scientific">Allgaiera indica</name>
    <dbReference type="NCBI Taxonomy" id="765699"/>
    <lineage>
        <taxon>Bacteria</taxon>
        <taxon>Pseudomonadati</taxon>
        <taxon>Pseudomonadota</taxon>
        <taxon>Alphaproteobacteria</taxon>
        <taxon>Rhodobacterales</taxon>
        <taxon>Paracoccaceae</taxon>
        <taxon>Allgaiera</taxon>
    </lineage>
</organism>
<dbReference type="InterPro" id="IPR014710">
    <property type="entry name" value="RmlC-like_jellyroll"/>
</dbReference>
<evidence type="ECO:0000313" key="4">
    <source>
        <dbReference type="EMBL" id="SDX37060.1"/>
    </source>
</evidence>
<dbReference type="Proteomes" id="UP000199541">
    <property type="component" value="Unassembled WGS sequence"/>
</dbReference>
<dbReference type="CDD" id="cd02209">
    <property type="entry name" value="cupin_XRE_C"/>
    <property type="match status" value="1"/>
</dbReference>
<dbReference type="CDD" id="cd00093">
    <property type="entry name" value="HTH_XRE"/>
    <property type="match status" value="1"/>
</dbReference>
<dbReference type="SMART" id="SM00530">
    <property type="entry name" value="HTH_XRE"/>
    <property type="match status" value="1"/>
</dbReference>
<evidence type="ECO:0000256" key="1">
    <source>
        <dbReference type="ARBA" id="ARBA00023125"/>
    </source>
</evidence>
<comment type="caution">
    <text evidence="3">The sequence shown here is derived from an EMBL/GenBank/DDBJ whole genome shotgun (WGS) entry which is preliminary data.</text>
</comment>
<dbReference type="Gene3D" id="2.60.120.10">
    <property type="entry name" value="Jelly Rolls"/>
    <property type="match status" value="1"/>
</dbReference>
<dbReference type="GO" id="GO:0005829">
    <property type="term" value="C:cytosol"/>
    <property type="evidence" value="ECO:0007669"/>
    <property type="project" value="TreeGrafter"/>
</dbReference>
<dbReference type="GO" id="GO:0003677">
    <property type="term" value="F:DNA binding"/>
    <property type="evidence" value="ECO:0007669"/>
    <property type="project" value="UniProtKB-KW"/>
</dbReference>
<dbReference type="Pfam" id="PF13560">
    <property type="entry name" value="HTH_31"/>
    <property type="match status" value="1"/>
</dbReference>
<reference evidence="3" key="3">
    <citation type="submission" date="2023-06" db="EMBL/GenBank/DDBJ databases">
        <authorList>
            <person name="Sun Q."/>
            <person name="Zhou Y."/>
        </authorList>
    </citation>
    <scope>NUCLEOTIDE SEQUENCE</scope>
    <source>
        <strain evidence="3">CGMCC 1.10859</strain>
    </source>
</reference>
<dbReference type="AlphaFoldDB" id="A0AAN4UT72"/>
<gene>
    <name evidence="3" type="ORF">GCM10008024_28560</name>
    <name evidence="4" type="ORF">SAMN05444006_114121</name>
</gene>
<dbReference type="InterPro" id="IPR010982">
    <property type="entry name" value="Lambda_DNA-bd_dom_sf"/>
</dbReference>
<proteinExistence type="predicted"/>
<dbReference type="GO" id="GO:0003700">
    <property type="term" value="F:DNA-binding transcription factor activity"/>
    <property type="evidence" value="ECO:0007669"/>
    <property type="project" value="TreeGrafter"/>
</dbReference>
<dbReference type="Pfam" id="PF07883">
    <property type="entry name" value="Cupin_2"/>
    <property type="match status" value="1"/>
</dbReference>
<dbReference type="Proteomes" id="UP000634647">
    <property type="component" value="Unassembled WGS sequence"/>
</dbReference>
<dbReference type="PANTHER" id="PTHR46797:SF2">
    <property type="entry name" value="TRANSCRIPTIONAL REGULATOR"/>
    <property type="match status" value="1"/>
</dbReference>
<dbReference type="InterPro" id="IPR050807">
    <property type="entry name" value="TransReg_Diox_bact_type"/>
</dbReference>
<feature type="domain" description="HTH cro/C1-type" evidence="2">
    <location>
        <begin position="11"/>
        <end position="65"/>
    </location>
</feature>
<dbReference type="PANTHER" id="PTHR46797">
    <property type="entry name" value="HTH-TYPE TRANSCRIPTIONAL REGULATOR"/>
    <property type="match status" value="1"/>
</dbReference>
<dbReference type="SUPFAM" id="SSF47413">
    <property type="entry name" value="lambda repressor-like DNA-binding domains"/>
    <property type="match status" value="1"/>
</dbReference>
<keyword evidence="1" id="KW-0238">DNA-binding</keyword>
<dbReference type="SUPFAM" id="SSF51182">
    <property type="entry name" value="RmlC-like cupins"/>
    <property type="match status" value="1"/>
</dbReference>
<dbReference type="Gene3D" id="1.10.260.40">
    <property type="entry name" value="lambda repressor-like DNA-binding domains"/>
    <property type="match status" value="1"/>
</dbReference>